<organism evidence="2 3">
    <name type="scientific">Caldalkalibacillus thermarum (strain TA2.A1)</name>
    <dbReference type="NCBI Taxonomy" id="986075"/>
    <lineage>
        <taxon>Bacteria</taxon>
        <taxon>Bacillati</taxon>
        <taxon>Bacillota</taxon>
        <taxon>Bacilli</taxon>
        <taxon>Bacillales</taxon>
        <taxon>Bacillaceae</taxon>
        <taxon>Caldalkalibacillus</taxon>
    </lineage>
</organism>
<comment type="caution">
    <text evidence="2">The sequence shown here is derived from an EMBL/GenBank/DDBJ whole genome shotgun (WGS) entry which is preliminary data.</text>
</comment>
<dbReference type="Gene3D" id="1.10.10.2910">
    <property type="match status" value="1"/>
</dbReference>
<dbReference type="RefSeq" id="WP_007504429.1">
    <property type="nucleotide sequence ID" value="NZ_AFCE01000129.1"/>
</dbReference>
<dbReference type="InterPro" id="IPR010359">
    <property type="entry name" value="IrrE_HExxH"/>
</dbReference>
<evidence type="ECO:0000313" key="2">
    <source>
        <dbReference type="EMBL" id="EGL83028.1"/>
    </source>
</evidence>
<gene>
    <name evidence="2" type="ORF">CathTA2_1471</name>
</gene>
<feature type="domain" description="IrrE N-terminal-like" evidence="1">
    <location>
        <begin position="40"/>
        <end position="122"/>
    </location>
</feature>
<evidence type="ECO:0000313" key="3">
    <source>
        <dbReference type="Proteomes" id="UP000010716"/>
    </source>
</evidence>
<dbReference type="Proteomes" id="UP000010716">
    <property type="component" value="Unassembled WGS sequence"/>
</dbReference>
<protein>
    <recommendedName>
        <fullName evidence="1">IrrE N-terminal-like domain-containing protein</fullName>
    </recommendedName>
</protein>
<proteinExistence type="predicted"/>
<dbReference type="Pfam" id="PF06114">
    <property type="entry name" value="Peptidase_M78"/>
    <property type="match status" value="1"/>
</dbReference>
<evidence type="ECO:0000259" key="1">
    <source>
        <dbReference type="Pfam" id="PF06114"/>
    </source>
</evidence>
<sequence length="196" mass="23205">MLQMYYKTGFEDKIERLFISKGILNPSDLSIERLSIVFDIQIVYMPNAPQRAVWDDEFSVVFLDSTKTPSEIREVFFHELAHLLFHEGNQFAMFSDFRNLQENQAKVFQLYASMPFFMIKKLDLPSENRLIIDILSDTFMVTHRLAKKRWHQIKQRIYTAQFLCRSAIPAPNTSKKWSKETLRLLDKLYRQTGVRG</sequence>
<dbReference type="eggNOG" id="COG2856">
    <property type="taxonomic scope" value="Bacteria"/>
</dbReference>
<reference evidence="2 3" key="1">
    <citation type="journal article" date="2011" name="J. Bacteriol.">
        <title>Draft genome sequence of the thermoalkaliphilic Caldalkalibacillus thermarum strain TA2.A1.</title>
        <authorList>
            <person name="Kalamorz F."/>
            <person name="Keis S."/>
            <person name="McMillan D.G."/>
            <person name="Olsson K."/>
            <person name="Stanton J.A."/>
            <person name="Stockwell P."/>
            <person name="Black M.A."/>
            <person name="Klingeman D.M."/>
            <person name="Land M.L."/>
            <person name="Han C.S."/>
            <person name="Martin S.L."/>
            <person name="Becher S.A."/>
            <person name="Peddie C.J."/>
            <person name="Morgan H.W."/>
            <person name="Matthies D."/>
            <person name="Preiss L."/>
            <person name="Meier T."/>
            <person name="Brown S.D."/>
            <person name="Cook G.M."/>
        </authorList>
    </citation>
    <scope>NUCLEOTIDE SEQUENCE [LARGE SCALE GENOMIC DNA]</scope>
    <source>
        <strain evidence="2 3">TA2.A1</strain>
    </source>
</reference>
<dbReference type="EMBL" id="AFCE01000129">
    <property type="protein sequence ID" value="EGL83028.1"/>
    <property type="molecule type" value="Genomic_DNA"/>
</dbReference>
<accession>F5L6M1</accession>
<name>F5L6M1_CALTT</name>
<dbReference type="AlphaFoldDB" id="F5L6M1"/>
<dbReference type="OrthoDB" id="2417909at2"/>